<feature type="transmembrane region" description="Helical" evidence="2">
    <location>
        <begin position="56"/>
        <end position="73"/>
    </location>
</feature>
<dbReference type="NCBIfam" id="NF041742">
    <property type="entry name" value="WGxxGxxG_fam"/>
    <property type="match status" value="1"/>
</dbReference>
<dbReference type="RefSeq" id="WP_190463941.1">
    <property type="nucleotide sequence ID" value="NZ_JACJPW010000017.1"/>
</dbReference>
<evidence type="ECO:0000313" key="4">
    <source>
        <dbReference type="EMBL" id="MBD2181177.1"/>
    </source>
</evidence>
<keyword evidence="2" id="KW-0472">Membrane</keyword>
<name>A0A926ZGI1_9CYAN</name>
<reference evidence="4" key="1">
    <citation type="journal article" date="2015" name="ISME J.">
        <title>Draft Genome Sequence of Streptomyces incarnatus NRRL8089, which Produces the Nucleoside Antibiotic Sinefungin.</title>
        <authorList>
            <person name="Oshima K."/>
            <person name="Hattori M."/>
            <person name="Shimizu H."/>
            <person name="Fukuda K."/>
            <person name="Nemoto M."/>
            <person name="Inagaki K."/>
            <person name="Tamura T."/>
        </authorList>
    </citation>
    <scope>NUCLEOTIDE SEQUENCE</scope>
    <source>
        <strain evidence="4">FACHB-1375</strain>
    </source>
</reference>
<protein>
    <submittedName>
        <fullName evidence="4">WGxxGxxG-CTERM domain-containing protein</fullName>
    </submittedName>
</protein>
<comment type="caution">
    <text evidence="4">The sequence shown here is derived from an EMBL/GenBank/DDBJ whole genome shotgun (WGS) entry which is preliminary data.</text>
</comment>
<feature type="region of interest" description="Disordered" evidence="1">
    <location>
        <begin position="30"/>
        <end position="49"/>
    </location>
</feature>
<feature type="region of interest" description="Disordered" evidence="1">
    <location>
        <begin position="78"/>
        <end position="97"/>
    </location>
</feature>
<keyword evidence="2" id="KW-0812">Transmembrane</keyword>
<feature type="signal peptide" evidence="3">
    <location>
        <begin position="1"/>
        <end position="30"/>
    </location>
</feature>
<feature type="compositionally biased region" description="Basic and acidic residues" evidence="1">
    <location>
        <begin position="78"/>
        <end position="88"/>
    </location>
</feature>
<keyword evidence="3" id="KW-0732">Signal</keyword>
<evidence type="ECO:0000256" key="1">
    <source>
        <dbReference type="SAM" id="MobiDB-lite"/>
    </source>
</evidence>
<organism evidence="4 5">
    <name type="scientific">Aerosakkonema funiforme FACHB-1375</name>
    <dbReference type="NCBI Taxonomy" id="2949571"/>
    <lineage>
        <taxon>Bacteria</taxon>
        <taxon>Bacillati</taxon>
        <taxon>Cyanobacteriota</taxon>
        <taxon>Cyanophyceae</taxon>
        <taxon>Oscillatoriophycideae</taxon>
        <taxon>Aerosakkonematales</taxon>
        <taxon>Aerosakkonemataceae</taxon>
        <taxon>Aerosakkonema</taxon>
    </lineage>
</organism>
<dbReference type="EMBL" id="JACJPW010000017">
    <property type="protein sequence ID" value="MBD2181177.1"/>
    <property type="molecule type" value="Genomic_DNA"/>
</dbReference>
<dbReference type="NCBIfam" id="NF038039">
    <property type="entry name" value="WGxxGxxG-CTERM"/>
    <property type="match status" value="1"/>
</dbReference>
<dbReference type="Proteomes" id="UP000641646">
    <property type="component" value="Unassembled WGS sequence"/>
</dbReference>
<accession>A0A926ZGI1</accession>
<dbReference type="AlphaFoldDB" id="A0A926ZGI1"/>
<keyword evidence="5" id="KW-1185">Reference proteome</keyword>
<reference evidence="4" key="2">
    <citation type="submission" date="2020-08" db="EMBL/GenBank/DDBJ databases">
        <authorList>
            <person name="Chen M."/>
            <person name="Teng W."/>
            <person name="Zhao L."/>
            <person name="Hu C."/>
            <person name="Zhou Y."/>
            <person name="Han B."/>
            <person name="Song L."/>
            <person name="Shu W."/>
        </authorList>
    </citation>
    <scope>NUCLEOTIDE SEQUENCE</scope>
    <source>
        <strain evidence="4">FACHB-1375</strain>
    </source>
</reference>
<gene>
    <name evidence="4" type="ORF">H6G03_08690</name>
</gene>
<evidence type="ECO:0000256" key="2">
    <source>
        <dbReference type="SAM" id="Phobius"/>
    </source>
</evidence>
<evidence type="ECO:0000256" key="3">
    <source>
        <dbReference type="SAM" id="SignalP"/>
    </source>
</evidence>
<proteinExistence type="predicted"/>
<sequence length="97" mass="10532">MKPSNLTKVVGASVIALSLTILPSTLPATAQTDTNVDRSGPVIDRTPFQETRDDNNNWGWLGLLGLIGLANLFRKEPERTVSRDRDDVMAGDPGSRL</sequence>
<keyword evidence="2" id="KW-1133">Transmembrane helix</keyword>
<evidence type="ECO:0000313" key="5">
    <source>
        <dbReference type="Proteomes" id="UP000641646"/>
    </source>
</evidence>
<feature type="chain" id="PRO_5037114162" evidence="3">
    <location>
        <begin position="31"/>
        <end position="97"/>
    </location>
</feature>